<feature type="transmembrane region" description="Helical" evidence="2">
    <location>
        <begin position="217"/>
        <end position="237"/>
    </location>
</feature>
<keyword evidence="4" id="KW-1185">Reference proteome</keyword>
<gene>
    <name evidence="3" type="ORF">PYCCODRAFT_19685</name>
</gene>
<dbReference type="AlphaFoldDB" id="A0A1Y2J4S9"/>
<evidence type="ECO:0000313" key="4">
    <source>
        <dbReference type="Proteomes" id="UP000193067"/>
    </source>
</evidence>
<keyword evidence="2" id="KW-1133">Transmembrane helix</keyword>
<dbReference type="EMBL" id="KZ084086">
    <property type="protein sequence ID" value="OSD08420.1"/>
    <property type="molecule type" value="Genomic_DNA"/>
</dbReference>
<evidence type="ECO:0000313" key="3">
    <source>
        <dbReference type="EMBL" id="OSD08420.1"/>
    </source>
</evidence>
<keyword evidence="2" id="KW-0472">Membrane</keyword>
<dbReference type="Proteomes" id="UP000193067">
    <property type="component" value="Unassembled WGS sequence"/>
</dbReference>
<keyword evidence="2" id="KW-0812">Transmembrane</keyword>
<reference evidence="3 4" key="1">
    <citation type="journal article" date="2015" name="Biotechnol. Biofuels">
        <title>Enhanced degradation of softwood versus hardwood by the white-rot fungus Pycnoporus coccineus.</title>
        <authorList>
            <person name="Couturier M."/>
            <person name="Navarro D."/>
            <person name="Chevret D."/>
            <person name="Henrissat B."/>
            <person name="Piumi F."/>
            <person name="Ruiz-Duenas F.J."/>
            <person name="Martinez A.T."/>
            <person name="Grigoriev I.V."/>
            <person name="Riley R."/>
            <person name="Lipzen A."/>
            <person name="Berrin J.G."/>
            <person name="Master E.R."/>
            <person name="Rosso M.N."/>
        </authorList>
    </citation>
    <scope>NUCLEOTIDE SEQUENCE [LARGE SCALE GENOMIC DNA]</scope>
    <source>
        <strain evidence="3 4">BRFM310</strain>
    </source>
</reference>
<organism evidence="3 4">
    <name type="scientific">Trametes coccinea (strain BRFM310)</name>
    <name type="common">Pycnoporus coccineus</name>
    <dbReference type="NCBI Taxonomy" id="1353009"/>
    <lineage>
        <taxon>Eukaryota</taxon>
        <taxon>Fungi</taxon>
        <taxon>Dikarya</taxon>
        <taxon>Basidiomycota</taxon>
        <taxon>Agaricomycotina</taxon>
        <taxon>Agaricomycetes</taxon>
        <taxon>Polyporales</taxon>
        <taxon>Polyporaceae</taxon>
        <taxon>Trametes</taxon>
    </lineage>
</organism>
<evidence type="ECO:0000256" key="2">
    <source>
        <dbReference type="SAM" id="Phobius"/>
    </source>
</evidence>
<feature type="region of interest" description="Disordered" evidence="1">
    <location>
        <begin position="44"/>
        <end position="67"/>
    </location>
</feature>
<protein>
    <submittedName>
        <fullName evidence="3">Uncharacterized protein</fullName>
    </submittedName>
</protein>
<evidence type="ECO:0000256" key="1">
    <source>
        <dbReference type="SAM" id="MobiDB-lite"/>
    </source>
</evidence>
<sequence>MESSRAPRSPTPAVRIASHCYPYAFTSSSPLGFPARPRPSPDFLTSRGTEWCTTRPPSRARRRRSHASSLPLPHLHLRLSPFASPSPYMLSPQCLPLATRFSRTLVRIACLRWTLSRAERANELNERTMSRTDRTHCLSPHPIRIPSPSASYPICLLASTHPISFVAVRFALRCSSRSHPSAARVLHTLSIIIIHHHRHRRTSLICTIQPHASSIPAPARICLFALALFAYLFIILVRHASSEGRRVGRKLGK</sequence>
<accession>A0A1Y2J4S9</accession>
<proteinExistence type="predicted"/>
<name>A0A1Y2J4S9_TRAC3</name>